<accession>A0A0B2VQK5</accession>
<keyword evidence="4" id="KW-1185">Reference proteome</keyword>
<evidence type="ECO:0000256" key="2">
    <source>
        <dbReference type="ARBA" id="ARBA00023242"/>
    </source>
</evidence>
<evidence type="ECO:0000313" key="3">
    <source>
        <dbReference type="EMBL" id="KHN85791.1"/>
    </source>
</evidence>
<gene>
    <name evidence="3" type="primary">Cabin1</name>
    <name evidence="3" type="ORF">Tcan_03502</name>
</gene>
<comment type="caution">
    <text evidence="3">The sequence shown here is derived from an EMBL/GenBank/DDBJ whole genome shotgun (WGS) entry which is preliminary data.</text>
</comment>
<dbReference type="PANTHER" id="PTHR15502">
    <property type="entry name" value="CALCINEURIN-BINDING PROTEIN CABIN 1-RELATED"/>
    <property type="match status" value="1"/>
</dbReference>
<reference evidence="3 4" key="1">
    <citation type="submission" date="2014-11" db="EMBL/GenBank/DDBJ databases">
        <title>Genetic blueprint of the zoonotic pathogen Toxocara canis.</title>
        <authorList>
            <person name="Zhu X.-Q."/>
            <person name="Korhonen P.K."/>
            <person name="Cai H."/>
            <person name="Young N.D."/>
            <person name="Nejsum P."/>
            <person name="von Samson-Himmelstjerna G."/>
            <person name="Boag P.R."/>
            <person name="Tan P."/>
            <person name="Li Q."/>
            <person name="Min J."/>
            <person name="Yang Y."/>
            <person name="Wang X."/>
            <person name="Fang X."/>
            <person name="Hall R.S."/>
            <person name="Hofmann A."/>
            <person name="Sternberg P.W."/>
            <person name="Jex A.R."/>
            <person name="Gasser R.B."/>
        </authorList>
    </citation>
    <scope>NUCLEOTIDE SEQUENCE [LARGE SCALE GENOMIC DNA]</scope>
    <source>
        <strain evidence="3">PN_DK_2014</strain>
    </source>
</reference>
<dbReference type="Proteomes" id="UP000031036">
    <property type="component" value="Unassembled WGS sequence"/>
</dbReference>
<dbReference type="PANTHER" id="PTHR15502:SF7">
    <property type="entry name" value="CALCINEURIN-BINDING PROTEIN CABIN-1"/>
    <property type="match status" value="1"/>
</dbReference>
<keyword evidence="2" id="KW-0539">Nucleus</keyword>
<dbReference type="EMBL" id="JPKZ01000729">
    <property type="protein sequence ID" value="KHN85791.1"/>
    <property type="molecule type" value="Genomic_DNA"/>
</dbReference>
<proteinExistence type="predicted"/>
<dbReference type="GO" id="GO:0031491">
    <property type="term" value="F:nucleosome binding"/>
    <property type="evidence" value="ECO:0007669"/>
    <property type="project" value="TreeGrafter"/>
</dbReference>
<organism evidence="3 4">
    <name type="scientific">Toxocara canis</name>
    <name type="common">Canine roundworm</name>
    <dbReference type="NCBI Taxonomy" id="6265"/>
    <lineage>
        <taxon>Eukaryota</taxon>
        <taxon>Metazoa</taxon>
        <taxon>Ecdysozoa</taxon>
        <taxon>Nematoda</taxon>
        <taxon>Chromadorea</taxon>
        <taxon>Rhabditida</taxon>
        <taxon>Spirurina</taxon>
        <taxon>Ascaridomorpha</taxon>
        <taxon>Ascaridoidea</taxon>
        <taxon>Toxocaridae</taxon>
        <taxon>Toxocara</taxon>
    </lineage>
</organism>
<sequence>MLALSQQYCSSSPQCYAHLMQVCDLLSAKSESRAAYASLVSGHDCISLYHAQSLIHLVRREETLNMIADYFSGRHFLKAISLIETSFDWSEAEHNEIESTVLILVDSYIGIESFNEAARWLSRAIDYLTPFSSVDWALQRVHEIDMCAVDRECVSNLVHAIAPLLMSEPYKADMSLWMFVYKAACTLEGERTVESLRALYNSGSLMLNSSLNVLVIAHDKLAESCCCYAENYRFLMFELRELARVRSERCVDEAVSDGLHAEQLRAFIDEVHQCMFCMFGCPSRWKRTLEEHGGIHAYEPSDEDAACIVSLLLPDTLPTYNGALCPDLIEIVQKKLVAFVQPTGEEITKVGELDEFIRKSGSEVGEWARCSSSNELRTKVFYMLAMNAFRSLRVEETLQYTKLFLVTSAPNIGASVLHCAWTMLSFFGISALFKLTEDEVLEALASAISPFRMALHFCPDSQDVLFNFGSALYQIRSKLVRFGRKLESDDVRIRWIRIRTAGMLEESQRLFSRCESLLSAGDPDMWRCHYFLAKIADKLGGSINEVMEHHYESARQLEASGVQYPMRVSAKKQEHIEAVELHYRAYAYLVKWLVESDVEWTREQLAQMLSFAETFRDHGVCRRNTTPDAFARAPLIRDFVGQLIYTTHIADMDEVTRCLDNVVEKVHLIDSILAICSEGFEVCIKRFPHFKSYYRLAQLAVYRNDFATASSLLFTRLFARKKTNNPDNIFENLVAVTQKDLDRGDSLQYHVNRIASLAIANLVAVTQKDLDRGDSLQYHVNRIASLAIAVSSKTLDCISLISLLHTFCTLTFCGNTQVFSDYLLPDDLQKVYRCAASVLINCVREKVSCGEDSVSLAVLLYDLYQYAERNNEKKLCVCLRKCLVIIAPHLDGFIAGSDPMEVTYQLYLQSKQRPTKRRSKAVIVPVAPKVARFDVPVECAKPFPMSPMSTS</sequence>
<dbReference type="STRING" id="6265.A0A0B2VQK5"/>
<dbReference type="InterPro" id="IPR033053">
    <property type="entry name" value="Hir3/CABIN1"/>
</dbReference>
<dbReference type="OrthoDB" id="269919at2759"/>
<dbReference type="AlphaFoldDB" id="A0A0B2VQK5"/>
<comment type="subcellular location">
    <subcellularLocation>
        <location evidence="1">Nucleus</location>
    </subcellularLocation>
</comment>
<evidence type="ECO:0000256" key="1">
    <source>
        <dbReference type="ARBA" id="ARBA00004123"/>
    </source>
</evidence>
<dbReference type="GO" id="GO:0006325">
    <property type="term" value="P:chromatin organization"/>
    <property type="evidence" value="ECO:0007669"/>
    <property type="project" value="InterPro"/>
</dbReference>
<dbReference type="GO" id="GO:0005634">
    <property type="term" value="C:nucleus"/>
    <property type="evidence" value="ECO:0007669"/>
    <property type="project" value="UniProtKB-SubCell"/>
</dbReference>
<protein>
    <submittedName>
        <fullName evidence="3">Calcineurin-binding protein cabin-1</fullName>
    </submittedName>
</protein>
<evidence type="ECO:0000313" key="4">
    <source>
        <dbReference type="Proteomes" id="UP000031036"/>
    </source>
</evidence>
<name>A0A0B2VQK5_TOXCA</name>